<proteinExistence type="predicted"/>
<evidence type="ECO:0000313" key="2">
    <source>
        <dbReference type="Proteomes" id="UP000554144"/>
    </source>
</evidence>
<name>A0A853GQ84_9BURK</name>
<evidence type="ECO:0000313" key="1">
    <source>
        <dbReference type="EMBL" id="NYT85208.1"/>
    </source>
</evidence>
<sequence>MSMKQAALYGLGNMAYLVAERIPKHFSLQVADLDKTSLVKAQSALGVMIMRP</sequence>
<dbReference type="AlphaFoldDB" id="A0A853GQ84"/>
<dbReference type="Proteomes" id="UP000554144">
    <property type="component" value="Unassembled WGS sequence"/>
</dbReference>
<dbReference type="EMBL" id="JACCEV010000001">
    <property type="protein sequence ID" value="NYT85208.1"/>
    <property type="molecule type" value="Genomic_DNA"/>
</dbReference>
<keyword evidence="2" id="KW-1185">Reference proteome</keyword>
<organism evidence="1 2">
    <name type="scientific">Pollutimonas harenae</name>
    <dbReference type="NCBI Taxonomy" id="657015"/>
    <lineage>
        <taxon>Bacteria</taxon>
        <taxon>Pseudomonadati</taxon>
        <taxon>Pseudomonadota</taxon>
        <taxon>Betaproteobacteria</taxon>
        <taxon>Burkholderiales</taxon>
        <taxon>Alcaligenaceae</taxon>
        <taxon>Pollutimonas</taxon>
    </lineage>
</organism>
<gene>
    <name evidence="1" type="ORF">H0A62_06290</name>
</gene>
<reference evidence="1 2" key="1">
    <citation type="submission" date="2020-07" db="EMBL/GenBank/DDBJ databases">
        <title>Taxonomic revisions and descriptions of new bacterial species based on genomic comparisons in the high-G+C-content subgroup of the family Alcaligenaceae.</title>
        <authorList>
            <person name="Szabo A."/>
            <person name="Felfoldi T."/>
        </authorList>
    </citation>
    <scope>NUCLEOTIDE SEQUENCE [LARGE SCALE GENOMIC DNA]</scope>
    <source>
        <strain evidence="1 2">DSM 25667</strain>
    </source>
</reference>
<protein>
    <recommendedName>
        <fullName evidence="3">6-phosphogluconate dehydrogenase NADP-binding domain-containing protein</fullName>
    </recommendedName>
</protein>
<accession>A0A853GQ84</accession>
<evidence type="ECO:0008006" key="3">
    <source>
        <dbReference type="Google" id="ProtNLM"/>
    </source>
</evidence>
<comment type="caution">
    <text evidence="1">The sequence shown here is derived from an EMBL/GenBank/DDBJ whole genome shotgun (WGS) entry which is preliminary data.</text>
</comment>
<dbReference type="RefSeq" id="WP_167667193.1">
    <property type="nucleotide sequence ID" value="NZ_JACCEV010000001.1"/>
</dbReference>